<dbReference type="InterPro" id="IPR036388">
    <property type="entry name" value="WH-like_DNA-bd_sf"/>
</dbReference>
<evidence type="ECO:0000313" key="6">
    <source>
        <dbReference type="Proteomes" id="UP000293483"/>
    </source>
</evidence>
<dbReference type="PROSITE" id="PS00622">
    <property type="entry name" value="HTH_LUXR_1"/>
    <property type="match status" value="1"/>
</dbReference>
<protein>
    <submittedName>
        <fullName evidence="5">LuxR family transcriptional regulator</fullName>
    </submittedName>
</protein>
<evidence type="ECO:0000256" key="1">
    <source>
        <dbReference type="ARBA" id="ARBA00023015"/>
    </source>
</evidence>
<dbReference type="PANTHER" id="PTHR44688:SF16">
    <property type="entry name" value="DNA-BINDING TRANSCRIPTIONAL ACTIVATOR DEVR_DOSR"/>
    <property type="match status" value="1"/>
</dbReference>
<dbReference type="Proteomes" id="UP000293483">
    <property type="component" value="Unassembled WGS sequence"/>
</dbReference>
<dbReference type="CDD" id="cd06170">
    <property type="entry name" value="LuxR_C_like"/>
    <property type="match status" value="1"/>
</dbReference>
<dbReference type="Gene3D" id="1.10.10.10">
    <property type="entry name" value="Winged helix-like DNA-binding domain superfamily/Winged helix DNA-binding domain"/>
    <property type="match status" value="1"/>
</dbReference>
<dbReference type="AlphaFoldDB" id="A0A4Q7AZP9"/>
<gene>
    <name evidence="5" type="ORF">EXE25_07240</name>
</gene>
<accession>A0A4Q7AZP9</accession>
<comment type="caution">
    <text evidence="5">The sequence shown here is derived from an EMBL/GenBank/DDBJ whole genome shotgun (WGS) entry which is preliminary data.</text>
</comment>
<reference evidence="5 6" key="1">
    <citation type="submission" date="2019-02" db="EMBL/GenBank/DDBJ databases">
        <title>The Batch Genome Submission of Acinetobacter spp. strains.</title>
        <authorList>
            <person name="Qin J."/>
            <person name="Hu Y."/>
            <person name="Ye H."/>
            <person name="Wei L."/>
            <person name="Feng Y."/>
            <person name="Zong Z."/>
        </authorList>
    </citation>
    <scope>NUCLEOTIDE SEQUENCE [LARGE SCALE GENOMIC DNA]</scope>
    <source>
        <strain evidence="5 6">WCHABo060081</strain>
    </source>
</reference>
<dbReference type="STRING" id="202951.GCA_001485025_02225"/>
<keyword evidence="1" id="KW-0805">Transcription regulation</keyword>
<dbReference type="GO" id="GO:0003677">
    <property type="term" value="F:DNA binding"/>
    <property type="evidence" value="ECO:0007669"/>
    <property type="project" value="UniProtKB-KW"/>
</dbReference>
<organism evidence="5 6">
    <name type="scientific">Acinetobacter bouvetii</name>
    <dbReference type="NCBI Taxonomy" id="202951"/>
    <lineage>
        <taxon>Bacteria</taxon>
        <taxon>Pseudomonadati</taxon>
        <taxon>Pseudomonadota</taxon>
        <taxon>Gammaproteobacteria</taxon>
        <taxon>Moraxellales</taxon>
        <taxon>Moraxellaceae</taxon>
        <taxon>Acinetobacter</taxon>
    </lineage>
</organism>
<dbReference type="PRINTS" id="PR00038">
    <property type="entry name" value="HTHLUXR"/>
</dbReference>
<sequence length="221" mass="26156">MLNHQFLTEFSQNFIEQVQRIINIDGYLVYSIDHIDRAYGYHAFNIPKNSLDEYLNHKVENDPVSFTRFYNNKNNNVELLSHHQCDESYADFMARWKIEDTAEIFFRKRNGDPILGLSIVRENEKMPFSVQDQRVLESFYQLSKKYFYHHTDTIDKADMSASYSLTKKEIAVLEQLMNGINNSEISLNLNCSLATVKTHVQHIYQKINVKNRQELICKFLR</sequence>
<dbReference type="RefSeq" id="WP_130145048.1">
    <property type="nucleotide sequence ID" value="NZ_SGSU01000006.1"/>
</dbReference>
<name>A0A4Q7AZP9_9GAMM</name>
<dbReference type="GO" id="GO:0006355">
    <property type="term" value="P:regulation of DNA-templated transcription"/>
    <property type="evidence" value="ECO:0007669"/>
    <property type="project" value="InterPro"/>
</dbReference>
<evidence type="ECO:0000256" key="3">
    <source>
        <dbReference type="ARBA" id="ARBA00023163"/>
    </source>
</evidence>
<keyword evidence="2" id="KW-0238">DNA-binding</keyword>
<dbReference type="SUPFAM" id="SSF46894">
    <property type="entry name" value="C-terminal effector domain of the bipartite response regulators"/>
    <property type="match status" value="1"/>
</dbReference>
<proteinExistence type="predicted"/>
<dbReference type="SMART" id="SM00421">
    <property type="entry name" value="HTH_LUXR"/>
    <property type="match status" value="1"/>
</dbReference>
<feature type="domain" description="HTH luxR-type" evidence="4">
    <location>
        <begin position="158"/>
        <end position="221"/>
    </location>
</feature>
<dbReference type="PROSITE" id="PS50043">
    <property type="entry name" value="HTH_LUXR_2"/>
    <property type="match status" value="1"/>
</dbReference>
<evidence type="ECO:0000256" key="2">
    <source>
        <dbReference type="ARBA" id="ARBA00023125"/>
    </source>
</evidence>
<dbReference type="InterPro" id="IPR000792">
    <property type="entry name" value="Tscrpt_reg_LuxR_C"/>
</dbReference>
<dbReference type="Pfam" id="PF00196">
    <property type="entry name" value="GerE"/>
    <property type="match status" value="1"/>
</dbReference>
<keyword evidence="3" id="KW-0804">Transcription</keyword>
<dbReference type="EMBL" id="SGSU01000006">
    <property type="protein sequence ID" value="RZG67745.1"/>
    <property type="molecule type" value="Genomic_DNA"/>
</dbReference>
<evidence type="ECO:0000259" key="4">
    <source>
        <dbReference type="PROSITE" id="PS50043"/>
    </source>
</evidence>
<evidence type="ECO:0000313" key="5">
    <source>
        <dbReference type="EMBL" id="RZG67745.1"/>
    </source>
</evidence>
<dbReference type="PANTHER" id="PTHR44688">
    <property type="entry name" value="DNA-BINDING TRANSCRIPTIONAL ACTIVATOR DEVR_DOSR"/>
    <property type="match status" value="1"/>
</dbReference>
<dbReference type="InterPro" id="IPR016032">
    <property type="entry name" value="Sig_transdc_resp-reg_C-effctor"/>
</dbReference>